<keyword evidence="4" id="KW-1003">Cell membrane</keyword>
<dbReference type="RefSeq" id="WP_110199650.1">
    <property type="nucleotide sequence ID" value="NZ_QICH01000001.1"/>
</dbReference>
<dbReference type="Proteomes" id="UP000247689">
    <property type="component" value="Unassembled WGS sequence"/>
</dbReference>
<evidence type="ECO:0000313" key="12">
    <source>
        <dbReference type="EMBL" id="PXF64031.1"/>
    </source>
</evidence>
<feature type="transmembrane region" description="Helical" evidence="11">
    <location>
        <begin position="12"/>
        <end position="34"/>
    </location>
</feature>
<dbReference type="Gene3D" id="2.10.70.20">
    <property type="entry name" value="gspk-gspi-gspj complex like domains"/>
    <property type="match status" value="1"/>
</dbReference>
<dbReference type="AlphaFoldDB" id="A0A318D568"/>
<sequence length="229" mass="26611">MNKALTKAKGFTLTEVLIALFIFSVVLAGALQVFNFIQVTSDANEKQIQRLREVQLAFRQLEDDIRHMVPRDRRNSFGDRAPLLKAESQSANNYIEFTRANWRNHAKLKRSNLQHVKYEFVDDRIERHHWLYLDSAREGQEMSRDFLTQVEEFKMEFLTEDTWKKDWLVDGDQRLAMPEAIKVTIVLKDFGELYRLFPLPKFEVAADDAGEAEEPQGPGAPNDPRAGRN</sequence>
<dbReference type="PANTHER" id="PTHR39583:SF2">
    <property type="entry name" value="TYPE II SECRETION SYSTEM PROTEIN J"/>
    <property type="match status" value="1"/>
</dbReference>
<evidence type="ECO:0000256" key="2">
    <source>
        <dbReference type="ARBA" id="ARBA00011084"/>
    </source>
</evidence>
<name>A0A318D568_9GAMM</name>
<comment type="caution">
    <text evidence="12">The sequence shown here is derived from an EMBL/GenBank/DDBJ whole genome shotgun (WGS) entry which is preliminary data.</text>
</comment>
<keyword evidence="9 11" id="KW-0472">Membrane</keyword>
<gene>
    <name evidence="12" type="primary">gspJ</name>
    <name evidence="12" type="ORF">DL796_02490</name>
</gene>
<comment type="subcellular location">
    <subcellularLocation>
        <location evidence="1">Cell inner membrane</location>
        <topology evidence="1">Single-pass membrane protein</topology>
    </subcellularLocation>
</comment>
<evidence type="ECO:0000256" key="1">
    <source>
        <dbReference type="ARBA" id="ARBA00004377"/>
    </source>
</evidence>
<evidence type="ECO:0000256" key="10">
    <source>
        <dbReference type="SAM" id="MobiDB-lite"/>
    </source>
</evidence>
<dbReference type="InterPro" id="IPR045584">
    <property type="entry name" value="Pilin-like"/>
</dbReference>
<evidence type="ECO:0000256" key="11">
    <source>
        <dbReference type="SAM" id="Phobius"/>
    </source>
</evidence>
<evidence type="ECO:0000256" key="7">
    <source>
        <dbReference type="ARBA" id="ARBA00022692"/>
    </source>
</evidence>
<dbReference type="NCBIfam" id="TIGR02532">
    <property type="entry name" value="IV_pilin_GFxxxE"/>
    <property type="match status" value="1"/>
</dbReference>
<feature type="region of interest" description="Disordered" evidence="10">
    <location>
        <begin position="207"/>
        <end position="229"/>
    </location>
</feature>
<dbReference type="EMBL" id="QICH01000001">
    <property type="protein sequence ID" value="PXF64031.1"/>
    <property type="molecule type" value="Genomic_DNA"/>
</dbReference>
<dbReference type="PANTHER" id="PTHR39583">
    <property type="entry name" value="TYPE II SECRETION SYSTEM PROTEIN J-RELATED"/>
    <property type="match status" value="1"/>
</dbReference>
<keyword evidence="13" id="KW-1185">Reference proteome</keyword>
<reference evidence="12 13" key="1">
    <citation type="submission" date="2018-05" db="EMBL/GenBank/DDBJ databases">
        <title>Kangiella spongicola genome sequence.</title>
        <authorList>
            <person name="Maclea K.S."/>
            <person name="Goen A.E."/>
            <person name="Kelley C."/>
            <person name="Underriner A."/>
            <person name="Silverwood T."/>
            <person name="Trachtenberg A.M."/>
        </authorList>
    </citation>
    <scope>NUCLEOTIDE SEQUENCE [LARGE SCALE GENOMIC DNA]</scope>
    <source>
        <strain evidence="12 13">ATCC BAA-2076</strain>
    </source>
</reference>
<dbReference type="InterPro" id="IPR051621">
    <property type="entry name" value="T2SS_protein_J"/>
</dbReference>
<dbReference type="Pfam" id="PF11612">
    <property type="entry name" value="T2SSJ"/>
    <property type="match status" value="1"/>
</dbReference>
<dbReference type="OrthoDB" id="9794345at2"/>
<dbReference type="NCBIfam" id="TIGR01711">
    <property type="entry name" value="gspJ"/>
    <property type="match status" value="1"/>
</dbReference>
<evidence type="ECO:0000313" key="13">
    <source>
        <dbReference type="Proteomes" id="UP000247689"/>
    </source>
</evidence>
<keyword evidence="8 11" id="KW-1133">Transmembrane helix</keyword>
<protein>
    <recommendedName>
        <fullName evidence="3">Type II secretion system protein J</fullName>
    </recommendedName>
</protein>
<dbReference type="InterPro" id="IPR010055">
    <property type="entry name" value="T2SS_protein-GspJ"/>
</dbReference>
<evidence type="ECO:0000256" key="6">
    <source>
        <dbReference type="ARBA" id="ARBA00022519"/>
    </source>
</evidence>
<dbReference type="InterPro" id="IPR012902">
    <property type="entry name" value="N_methyl_site"/>
</dbReference>
<dbReference type="GO" id="GO:0005886">
    <property type="term" value="C:plasma membrane"/>
    <property type="evidence" value="ECO:0007669"/>
    <property type="project" value="UniProtKB-SubCell"/>
</dbReference>
<keyword evidence="6" id="KW-0997">Cell inner membrane</keyword>
<dbReference type="GO" id="GO:0015627">
    <property type="term" value="C:type II protein secretion system complex"/>
    <property type="evidence" value="ECO:0007669"/>
    <property type="project" value="InterPro"/>
</dbReference>
<evidence type="ECO:0000256" key="3">
    <source>
        <dbReference type="ARBA" id="ARBA00021539"/>
    </source>
</evidence>
<evidence type="ECO:0000256" key="9">
    <source>
        <dbReference type="ARBA" id="ARBA00023136"/>
    </source>
</evidence>
<dbReference type="SUPFAM" id="SSF54523">
    <property type="entry name" value="Pili subunits"/>
    <property type="match status" value="1"/>
</dbReference>
<dbReference type="GO" id="GO:0015628">
    <property type="term" value="P:protein secretion by the type II secretion system"/>
    <property type="evidence" value="ECO:0007669"/>
    <property type="project" value="InterPro"/>
</dbReference>
<comment type="similarity">
    <text evidence="2">Belongs to the GSP J family.</text>
</comment>
<evidence type="ECO:0000256" key="4">
    <source>
        <dbReference type="ARBA" id="ARBA00022475"/>
    </source>
</evidence>
<keyword evidence="7 11" id="KW-0812">Transmembrane</keyword>
<evidence type="ECO:0000256" key="8">
    <source>
        <dbReference type="ARBA" id="ARBA00022989"/>
    </source>
</evidence>
<dbReference type="Pfam" id="PF07963">
    <property type="entry name" value="N_methyl"/>
    <property type="match status" value="1"/>
</dbReference>
<organism evidence="12 13">
    <name type="scientific">Kangiella spongicola</name>
    <dbReference type="NCBI Taxonomy" id="796379"/>
    <lineage>
        <taxon>Bacteria</taxon>
        <taxon>Pseudomonadati</taxon>
        <taxon>Pseudomonadota</taxon>
        <taxon>Gammaproteobacteria</taxon>
        <taxon>Kangiellales</taxon>
        <taxon>Kangiellaceae</taxon>
        <taxon>Kangiella</taxon>
    </lineage>
</organism>
<dbReference type="Gene3D" id="3.10.610.10">
    <property type="entry name" value="GSPII I/J protein-like"/>
    <property type="match status" value="1"/>
</dbReference>
<accession>A0A318D568</accession>
<evidence type="ECO:0000256" key="5">
    <source>
        <dbReference type="ARBA" id="ARBA00022481"/>
    </source>
</evidence>
<keyword evidence="5" id="KW-0488">Methylation</keyword>
<proteinExistence type="inferred from homology"/>